<feature type="region of interest" description="Disordered" evidence="2">
    <location>
        <begin position="1"/>
        <end position="43"/>
    </location>
</feature>
<gene>
    <name evidence="3" type="ORF">CAPTEDRAFT_215759</name>
</gene>
<reference evidence="5" key="1">
    <citation type="submission" date="2012-12" db="EMBL/GenBank/DDBJ databases">
        <authorList>
            <person name="Hellsten U."/>
            <person name="Grimwood J."/>
            <person name="Chapman J.A."/>
            <person name="Shapiro H."/>
            <person name="Aerts A."/>
            <person name="Otillar R.P."/>
            <person name="Terry A.Y."/>
            <person name="Boore J.L."/>
            <person name="Simakov O."/>
            <person name="Marletaz F."/>
            <person name="Cho S.-J."/>
            <person name="Edsinger-Gonzales E."/>
            <person name="Havlak P."/>
            <person name="Kuo D.-H."/>
            <person name="Larsson T."/>
            <person name="Lv J."/>
            <person name="Arendt D."/>
            <person name="Savage R."/>
            <person name="Osoegawa K."/>
            <person name="de Jong P."/>
            <person name="Lindberg D.R."/>
            <person name="Seaver E.C."/>
            <person name="Weisblat D.A."/>
            <person name="Putnam N.H."/>
            <person name="Grigoriev I.V."/>
            <person name="Rokhsar D.S."/>
        </authorList>
    </citation>
    <scope>NUCLEOTIDE SEQUENCE</scope>
    <source>
        <strain evidence="5">I ESC-2004</strain>
    </source>
</reference>
<keyword evidence="1" id="KW-0732">Signal</keyword>
<sequence>EKKDKPDKEEGKGDAESKPDKPDKGDKPDKEDKEEGKEDEDPKRVKCYKCDASIANCNDFKEEGIANCTGVYCLRRTGGEQGSDNVTRSCGVDVKPYDGCKTQNDIESCYCDTNFCNSAATSHVNTTAMTALFILLSALKNSMV</sequence>
<accession>R7VB24</accession>
<dbReference type="AlphaFoldDB" id="R7VB24"/>
<reference evidence="4" key="3">
    <citation type="submission" date="2015-06" db="UniProtKB">
        <authorList>
            <consortium name="EnsemblMetazoa"/>
        </authorList>
    </citation>
    <scope>IDENTIFICATION</scope>
</reference>
<organism evidence="3">
    <name type="scientific">Capitella teleta</name>
    <name type="common">Polychaete worm</name>
    <dbReference type="NCBI Taxonomy" id="283909"/>
    <lineage>
        <taxon>Eukaryota</taxon>
        <taxon>Metazoa</taxon>
        <taxon>Spiralia</taxon>
        <taxon>Lophotrochozoa</taxon>
        <taxon>Annelida</taxon>
        <taxon>Polychaeta</taxon>
        <taxon>Sedentaria</taxon>
        <taxon>Scolecida</taxon>
        <taxon>Capitellidae</taxon>
        <taxon>Capitella</taxon>
    </lineage>
</organism>
<dbReference type="EMBL" id="KB293569">
    <property type="protein sequence ID" value="ELU15814.1"/>
    <property type="molecule type" value="Genomic_DNA"/>
</dbReference>
<dbReference type="Proteomes" id="UP000014760">
    <property type="component" value="Unassembled WGS sequence"/>
</dbReference>
<dbReference type="EMBL" id="AMQN01004461">
    <property type="status" value="NOT_ANNOTATED_CDS"/>
    <property type="molecule type" value="Genomic_DNA"/>
</dbReference>
<dbReference type="InterPro" id="IPR050975">
    <property type="entry name" value="Sleep_regulator"/>
</dbReference>
<evidence type="ECO:0000313" key="4">
    <source>
        <dbReference type="EnsemblMetazoa" id="CapteP215759"/>
    </source>
</evidence>
<keyword evidence="5" id="KW-1185">Reference proteome</keyword>
<name>R7VB24_CAPTE</name>
<evidence type="ECO:0000256" key="1">
    <source>
        <dbReference type="ARBA" id="ARBA00022729"/>
    </source>
</evidence>
<feature type="non-terminal residue" evidence="3">
    <location>
        <position position="1"/>
    </location>
</feature>
<evidence type="ECO:0000256" key="2">
    <source>
        <dbReference type="SAM" id="MobiDB-lite"/>
    </source>
</evidence>
<protein>
    <submittedName>
        <fullName evidence="3 4">Uncharacterized protein</fullName>
    </submittedName>
</protein>
<dbReference type="PANTHER" id="PTHR33562:SF28">
    <property type="entry name" value="PROTEIN QUIVER"/>
    <property type="match status" value="1"/>
</dbReference>
<dbReference type="PANTHER" id="PTHR33562">
    <property type="entry name" value="ATILLA, ISOFORM B-RELATED-RELATED"/>
    <property type="match status" value="1"/>
</dbReference>
<proteinExistence type="predicted"/>
<reference evidence="3 5" key="2">
    <citation type="journal article" date="2013" name="Nature">
        <title>Insights into bilaterian evolution from three spiralian genomes.</title>
        <authorList>
            <person name="Simakov O."/>
            <person name="Marletaz F."/>
            <person name="Cho S.J."/>
            <person name="Edsinger-Gonzales E."/>
            <person name="Havlak P."/>
            <person name="Hellsten U."/>
            <person name="Kuo D.H."/>
            <person name="Larsson T."/>
            <person name="Lv J."/>
            <person name="Arendt D."/>
            <person name="Savage R."/>
            <person name="Osoegawa K."/>
            <person name="de Jong P."/>
            <person name="Grimwood J."/>
            <person name="Chapman J.A."/>
            <person name="Shapiro H."/>
            <person name="Aerts A."/>
            <person name="Otillar R.P."/>
            <person name="Terry A.Y."/>
            <person name="Boore J.L."/>
            <person name="Grigoriev I.V."/>
            <person name="Lindberg D.R."/>
            <person name="Seaver E.C."/>
            <person name="Weisblat D.A."/>
            <person name="Putnam N.H."/>
            <person name="Rokhsar D.S."/>
        </authorList>
    </citation>
    <scope>NUCLEOTIDE SEQUENCE</scope>
    <source>
        <strain evidence="3 5">I ESC-2004</strain>
    </source>
</reference>
<dbReference type="EnsemblMetazoa" id="CapteT215759">
    <property type="protein sequence ID" value="CapteP215759"/>
    <property type="gene ID" value="CapteG215759"/>
</dbReference>
<dbReference type="HOGENOM" id="CLU_1801245_0_0_1"/>
<evidence type="ECO:0000313" key="5">
    <source>
        <dbReference type="Proteomes" id="UP000014760"/>
    </source>
</evidence>
<evidence type="ECO:0000313" key="3">
    <source>
        <dbReference type="EMBL" id="ELU15814.1"/>
    </source>
</evidence>
<dbReference type="OrthoDB" id="5791057at2759"/>